<accession>A0A9P8Q489</accession>
<dbReference type="Proteomes" id="UP000774326">
    <property type="component" value="Unassembled WGS sequence"/>
</dbReference>
<protein>
    <submittedName>
        <fullName evidence="1">Uncharacterized protein</fullName>
    </submittedName>
</protein>
<gene>
    <name evidence="1" type="ORF">WICPIJ_005086</name>
</gene>
<evidence type="ECO:0000313" key="1">
    <source>
        <dbReference type="EMBL" id="KAH3683953.1"/>
    </source>
</evidence>
<organism evidence="1 2">
    <name type="scientific">Wickerhamomyces pijperi</name>
    <name type="common">Yeast</name>
    <name type="synonym">Pichia pijperi</name>
    <dbReference type="NCBI Taxonomy" id="599730"/>
    <lineage>
        <taxon>Eukaryota</taxon>
        <taxon>Fungi</taxon>
        <taxon>Dikarya</taxon>
        <taxon>Ascomycota</taxon>
        <taxon>Saccharomycotina</taxon>
        <taxon>Saccharomycetes</taxon>
        <taxon>Phaffomycetales</taxon>
        <taxon>Wickerhamomycetaceae</taxon>
        <taxon>Wickerhamomyces</taxon>
    </lineage>
</organism>
<dbReference type="EMBL" id="JAEUBG010002847">
    <property type="protein sequence ID" value="KAH3683953.1"/>
    <property type="molecule type" value="Genomic_DNA"/>
</dbReference>
<reference evidence="1" key="2">
    <citation type="submission" date="2021-01" db="EMBL/GenBank/DDBJ databases">
        <authorList>
            <person name="Schikora-Tamarit M.A."/>
        </authorList>
    </citation>
    <scope>NUCLEOTIDE SEQUENCE</scope>
    <source>
        <strain evidence="1">CBS2887</strain>
    </source>
</reference>
<evidence type="ECO:0000313" key="2">
    <source>
        <dbReference type="Proteomes" id="UP000774326"/>
    </source>
</evidence>
<proteinExistence type="predicted"/>
<comment type="caution">
    <text evidence="1">The sequence shown here is derived from an EMBL/GenBank/DDBJ whole genome shotgun (WGS) entry which is preliminary data.</text>
</comment>
<dbReference type="AlphaFoldDB" id="A0A9P8Q489"/>
<sequence>MVDTMEEMTLVVSYKDSLTPNWMSSLPKNIGWAPKKAEAPSEEILVLVDLLEKTRATVLPKSFWWFFKMSDLESSLMIFLKAMALVTRVSNSLLDNSEMEIK</sequence>
<reference evidence="1" key="1">
    <citation type="journal article" date="2021" name="Open Biol.">
        <title>Shared evolutionary footprints suggest mitochondrial oxidative damage underlies multiple complex I losses in fungi.</title>
        <authorList>
            <person name="Schikora-Tamarit M.A."/>
            <person name="Marcet-Houben M."/>
            <person name="Nosek J."/>
            <person name="Gabaldon T."/>
        </authorList>
    </citation>
    <scope>NUCLEOTIDE SEQUENCE</scope>
    <source>
        <strain evidence="1">CBS2887</strain>
    </source>
</reference>
<keyword evidence="2" id="KW-1185">Reference proteome</keyword>
<name>A0A9P8Q489_WICPI</name>